<dbReference type="GO" id="GO:0016925">
    <property type="term" value="P:protein sumoylation"/>
    <property type="evidence" value="ECO:0007669"/>
    <property type="project" value="UniProtKB-UniRule"/>
</dbReference>
<dbReference type="CDD" id="cd01489">
    <property type="entry name" value="Uba2_SUMO"/>
    <property type="match status" value="1"/>
</dbReference>
<feature type="binding site" evidence="14">
    <location>
        <begin position="26"/>
        <end position="31"/>
    </location>
    <ligand>
        <name>ATP</name>
        <dbReference type="ChEBI" id="CHEBI:30616"/>
    </ligand>
</feature>
<evidence type="ECO:0000256" key="3">
    <source>
        <dbReference type="ARBA" id="ARBA00005673"/>
    </source>
</evidence>
<dbReference type="PANTHER" id="PTHR10953:SF5">
    <property type="entry name" value="SUMO-ACTIVATING ENZYME SUBUNIT 2"/>
    <property type="match status" value="1"/>
</dbReference>
<keyword evidence="5 12" id="KW-0479">Metal-binding</keyword>
<dbReference type="Proteomes" id="UP001374579">
    <property type="component" value="Unassembled WGS sequence"/>
</dbReference>
<name>A0AAN9GPK5_9CAEN</name>
<evidence type="ECO:0000256" key="9">
    <source>
        <dbReference type="ARBA" id="ARBA00022840"/>
    </source>
</evidence>
<dbReference type="GO" id="GO:0046872">
    <property type="term" value="F:metal ion binding"/>
    <property type="evidence" value="ECO:0007669"/>
    <property type="project" value="UniProtKB-KW"/>
</dbReference>
<dbReference type="GO" id="GO:0031510">
    <property type="term" value="C:SUMO activating enzyme complex"/>
    <property type="evidence" value="ECO:0007669"/>
    <property type="project" value="UniProtKB-UniRule"/>
</dbReference>
<feature type="binding site" evidence="14">
    <location>
        <begin position="119"/>
        <end position="124"/>
    </location>
    <ligand>
        <name>ATP</name>
        <dbReference type="ChEBI" id="CHEBI:30616"/>
    </ligand>
</feature>
<dbReference type="PROSITE" id="PS00865">
    <property type="entry name" value="UBIQUITIN_ACTIVAT_2"/>
    <property type="match status" value="1"/>
</dbReference>
<dbReference type="PROSITE" id="PS51257">
    <property type="entry name" value="PROKAR_LIPOPROTEIN"/>
    <property type="match status" value="1"/>
</dbReference>
<feature type="region of interest" description="Disordered" evidence="17">
    <location>
        <begin position="548"/>
        <end position="634"/>
    </location>
</feature>
<dbReference type="AlphaFoldDB" id="A0AAN9GPK5"/>
<evidence type="ECO:0000256" key="4">
    <source>
        <dbReference type="ARBA" id="ARBA00022679"/>
    </source>
</evidence>
<dbReference type="GO" id="GO:0005524">
    <property type="term" value="F:ATP binding"/>
    <property type="evidence" value="ECO:0007669"/>
    <property type="project" value="UniProtKB-UniRule"/>
</dbReference>
<keyword evidence="21" id="KW-1185">Reference proteome</keyword>
<comment type="caution">
    <text evidence="20">The sequence shown here is derived from an EMBL/GenBank/DDBJ whole genome shotgun (WGS) entry which is preliminary data.</text>
</comment>
<dbReference type="Pfam" id="PF00899">
    <property type="entry name" value="ThiF"/>
    <property type="match status" value="1"/>
</dbReference>
<dbReference type="FunFam" id="1.10.10.520:FF:000002">
    <property type="entry name" value="SUMO-activating enzyme subunit 2"/>
    <property type="match status" value="1"/>
</dbReference>
<keyword evidence="10" id="KW-0539">Nucleus</keyword>
<feature type="active site" description="Glycyl thioester intermediate" evidence="13 16">
    <location>
        <position position="175"/>
    </location>
</feature>
<evidence type="ECO:0000256" key="10">
    <source>
        <dbReference type="ARBA" id="ARBA00023242"/>
    </source>
</evidence>
<evidence type="ECO:0000256" key="6">
    <source>
        <dbReference type="ARBA" id="ARBA00022741"/>
    </source>
</evidence>
<dbReference type="InterPro" id="IPR028077">
    <property type="entry name" value="UAE_UbL_dom"/>
</dbReference>
<evidence type="ECO:0000256" key="11">
    <source>
        <dbReference type="ARBA" id="ARBA00026003"/>
    </source>
</evidence>
<reference evidence="20 21" key="1">
    <citation type="submission" date="2024-02" db="EMBL/GenBank/DDBJ databases">
        <title>Chromosome-scale genome assembly of the rough periwinkle Littorina saxatilis.</title>
        <authorList>
            <person name="De Jode A."/>
            <person name="Faria R."/>
            <person name="Formenti G."/>
            <person name="Sims Y."/>
            <person name="Smith T.P."/>
            <person name="Tracey A."/>
            <person name="Wood J.M.D."/>
            <person name="Zagrodzka Z.B."/>
            <person name="Johannesson K."/>
            <person name="Butlin R.K."/>
            <person name="Leder E.H."/>
        </authorList>
    </citation>
    <scope>NUCLEOTIDE SEQUENCE [LARGE SCALE GENOMIC DNA]</scope>
    <source>
        <strain evidence="20">Snail1</strain>
        <tissue evidence="20">Muscle</tissue>
    </source>
</reference>
<evidence type="ECO:0000256" key="2">
    <source>
        <dbReference type="ARBA" id="ARBA00004718"/>
    </source>
</evidence>
<feature type="binding site" evidence="15">
    <location>
        <position position="438"/>
    </location>
    <ligand>
        <name>Zn(2+)</name>
        <dbReference type="ChEBI" id="CHEBI:29105"/>
    </ligand>
</feature>
<proteinExistence type="inferred from homology"/>
<evidence type="ECO:0000256" key="17">
    <source>
        <dbReference type="SAM" id="MobiDB-lite"/>
    </source>
</evidence>
<dbReference type="InterPro" id="IPR033127">
    <property type="entry name" value="UBQ-activ_enz_E1_Cys_AS"/>
</dbReference>
<feature type="binding site" evidence="14">
    <location>
        <begin position="58"/>
        <end position="61"/>
    </location>
    <ligand>
        <name>ATP</name>
        <dbReference type="ChEBI" id="CHEBI:30616"/>
    </ligand>
</feature>
<dbReference type="InterPro" id="IPR023318">
    <property type="entry name" value="Ub_act_enz_dom_a_sf"/>
</dbReference>
<comment type="subcellular location">
    <subcellularLocation>
        <location evidence="1">Nucleus</location>
    </subcellularLocation>
</comment>
<dbReference type="InterPro" id="IPR030661">
    <property type="entry name" value="Uba2"/>
</dbReference>
<comment type="subunit">
    <text evidence="11">Heterodimer of SAE1 and UBA2/SAE2. The heterodimer corresponds to the two domains that are encoded on a single polypeptide chain in ubiquitin-activating enzyme E1. Interacts with UBE2I.</text>
</comment>
<dbReference type="EMBL" id="JBAMIC010000001">
    <property type="protein sequence ID" value="KAK7114230.1"/>
    <property type="molecule type" value="Genomic_DNA"/>
</dbReference>
<sequence length="634" mass="70461">MAATLKGVLQGSLADNVKNSKILVVGAGGIGCEVLKDLVLTGFKTIEVIDLDTIDVSNLNRQFLFRKEHVKKSKSQVARESVLKFNPDVDIKAYHDSVMSPDYDVNFFKQFTLVLNALDNRAARNHVNRMCLAADIPLVESGTAGYLGQVTVIKKGLTECYECQPKPPQKTFPGCTIRNTPSEPIHCVVWAKHLFNQLFGEDDPDQDVSPDTEDPELTAEAGQSALQSEAKTDEIGGIERKSTRVWAMNTGYDPEKLFNKLFRDDIKYLLSMETLWKKRRPPQPLNMTQLPSDTDGNSSAIRDQRQWSVKECANVFSDCLGQLKKELATQGDGGMLVWDKDDETALDFVASVANIRAHIFGIAMKTRFDIKSMAGNIIPAIATTNAIIAGLIIMEAIKILSGKIKSCKTVYLNRVPNDRNRLLVPCTLDPPNPKCYVCAPKPEVTVVVNCTRFKVGALQDKVLKSYLGMVAPDVEIDDGKGTIIISSEEGETEENNDKFLSDFGIRNGTRLKCDDFLQVYSLVVTIAHVEKLEEEKEFEVVGDLSELQPQEEQQQAANGSKPHNGGDKADEKEEEDDLMLIEEEEFEEEQQRMEEETRTTRKRKASSETEPTTKRSKTAEAQAAAGDNDVIEIS</sequence>
<evidence type="ECO:0000256" key="13">
    <source>
        <dbReference type="PIRSR" id="PIRSR039133-1"/>
    </source>
</evidence>
<protein>
    <recommendedName>
        <fullName evidence="12">SUMO-activating enzyme subunit</fullName>
    </recommendedName>
</protein>
<feature type="compositionally biased region" description="Basic and acidic residues" evidence="17">
    <location>
        <begin position="589"/>
        <end position="613"/>
    </location>
</feature>
<dbReference type="SUPFAM" id="SSF69572">
    <property type="entry name" value="Activating enzymes of the ubiquitin-like proteins"/>
    <property type="match status" value="1"/>
</dbReference>
<feature type="compositionally biased region" description="Acidic residues" evidence="17">
    <location>
        <begin position="572"/>
        <end position="588"/>
    </location>
</feature>
<evidence type="ECO:0000313" key="20">
    <source>
        <dbReference type="EMBL" id="KAK7114230.1"/>
    </source>
</evidence>
<evidence type="ECO:0000256" key="12">
    <source>
        <dbReference type="PIRNR" id="PIRNR039133"/>
    </source>
</evidence>
<evidence type="ECO:0000256" key="5">
    <source>
        <dbReference type="ARBA" id="ARBA00022723"/>
    </source>
</evidence>
<feature type="binding site" evidence="15">
    <location>
        <position position="163"/>
    </location>
    <ligand>
        <name>Zn(2+)</name>
        <dbReference type="ChEBI" id="CHEBI:29105"/>
    </ligand>
</feature>
<dbReference type="Gene3D" id="3.10.290.20">
    <property type="entry name" value="Ubiquitin-like 2 activating enzyme e1b. Chain: B, domain 3"/>
    <property type="match status" value="1"/>
</dbReference>
<evidence type="ECO:0000256" key="7">
    <source>
        <dbReference type="ARBA" id="ARBA00022786"/>
    </source>
</evidence>
<dbReference type="Gene3D" id="3.50.50.80">
    <property type="entry name" value="Ubiquitin-activating enzyme E1, inactive adenylation domain, subdomain 1"/>
    <property type="match status" value="1"/>
</dbReference>
<evidence type="ECO:0000256" key="15">
    <source>
        <dbReference type="PIRSR" id="PIRSR039133-3"/>
    </source>
</evidence>
<dbReference type="InterPro" id="IPR000594">
    <property type="entry name" value="ThiF_NAD_FAD-bd"/>
</dbReference>
<feature type="domain" description="Ubiquitin/SUMO-activating enzyme ubiquitin-like" evidence="19">
    <location>
        <begin position="446"/>
        <end position="533"/>
    </location>
</feature>
<dbReference type="InterPro" id="IPR042449">
    <property type="entry name" value="Ub-E1_IAD_1"/>
</dbReference>
<evidence type="ECO:0000256" key="8">
    <source>
        <dbReference type="ARBA" id="ARBA00022833"/>
    </source>
</evidence>
<comment type="pathway">
    <text evidence="2 12">Protein modification; protein sumoylation.</text>
</comment>
<evidence type="ECO:0000256" key="14">
    <source>
        <dbReference type="PIRSR" id="PIRSR039133-2"/>
    </source>
</evidence>
<gene>
    <name evidence="20" type="ORF">V1264_000319</name>
</gene>
<keyword evidence="4" id="KW-0808">Transferase</keyword>
<feature type="binding site" evidence="14">
    <location>
        <position position="74"/>
    </location>
    <ligand>
        <name>ATP</name>
        <dbReference type="ChEBI" id="CHEBI:30616"/>
    </ligand>
</feature>
<dbReference type="PIRSF" id="PIRSF039133">
    <property type="entry name" value="SUMO_E1B"/>
    <property type="match status" value="1"/>
</dbReference>
<evidence type="ECO:0000256" key="1">
    <source>
        <dbReference type="ARBA" id="ARBA00004123"/>
    </source>
</evidence>
<keyword evidence="9 12" id="KW-0067">ATP-binding</keyword>
<evidence type="ECO:0000313" key="21">
    <source>
        <dbReference type="Proteomes" id="UP001374579"/>
    </source>
</evidence>
<keyword evidence="7 12" id="KW-0833">Ubl conjugation pathway</keyword>
<feature type="binding site" evidence="15">
    <location>
        <position position="435"/>
    </location>
    <ligand>
        <name>Zn(2+)</name>
        <dbReference type="ChEBI" id="CHEBI:29105"/>
    </ligand>
</feature>
<evidence type="ECO:0000256" key="16">
    <source>
        <dbReference type="PROSITE-ProRule" id="PRU10132"/>
    </source>
</evidence>
<dbReference type="GO" id="GO:0005737">
    <property type="term" value="C:cytoplasm"/>
    <property type="evidence" value="ECO:0007669"/>
    <property type="project" value="TreeGrafter"/>
</dbReference>
<feature type="binding site" evidence="15">
    <location>
        <position position="160"/>
    </location>
    <ligand>
        <name>Zn(2+)</name>
        <dbReference type="ChEBI" id="CHEBI:29105"/>
    </ligand>
</feature>
<dbReference type="FunFam" id="3.40.50.720:FF:000618">
    <property type="entry name" value="SUMO-activating enzyme subunit 2"/>
    <property type="match status" value="1"/>
</dbReference>
<dbReference type="GO" id="GO:0019948">
    <property type="term" value="F:SUMO activating enzyme activity"/>
    <property type="evidence" value="ECO:0007669"/>
    <property type="project" value="UniProtKB-UniRule"/>
</dbReference>
<accession>A0AAN9GPK5</accession>
<dbReference type="Gene3D" id="1.10.10.520">
    <property type="entry name" value="Ubiquitin activating enzymes (Uba3). Chain: B, domain 2"/>
    <property type="match status" value="1"/>
</dbReference>
<dbReference type="FunFam" id="3.10.290.20:FF:000002">
    <property type="entry name" value="SUMO-activating enzyme subunit 2"/>
    <property type="match status" value="1"/>
</dbReference>
<dbReference type="Pfam" id="PF14732">
    <property type="entry name" value="UAE_UbL"/>
    <property type="match status" value="1"/>
</dbReference>
<dbReference type="InterPro" id="IPR045886">
    <property type="entry name" value="ThiF/MoeB/HesA"/>
</dbReference>
<dbReference type="GO" id="GO:0016740">
    <property type="term" value="F:transferase activity"/>
    <property type="evidence" value="ECO:0007669"/>
    <property type="project" value="UniProtKB-KW"/>
</dbReference>
<dbReference type="PANTHER" id="PTHR10953">
    <property type="entry name" value="UBIQUITIN-ACTIVATING ENZYME E1"/>
    <property type="match status" value="1"/>
</dbReference>
<keyword evidence="8 12" id="KW-0862">Zinc</keyword>
<dbReference type="InterPro" id="IPR035985">
    <property type="entry name" value="Ubiquitin-activating_enz"/>
</dbReference>
<feature type="domain" description="THIF-type NAD/FAD binding fold" evidence="18">
    <location>
        <begin position="15"/>
        <end position="436"/>
    </location>
</feature>
<evidence type="ECO:0000259" key="18">
    <source>
        <dbReference type="Pfam" id="PF00899"/>
    </source>
</evidence>
<organism evidence="20 21">
    <name type="scientific">Littorina saxatilis</name>
    <dbReference type="NCBI Taxonomy" id="31220"/>
    <lineage>
        <taxon>Eukaryota</taxon>
        <taxon>Metazoa</taxon>
        <taxon>Spiralia</taxon>
        <taxon>Lophotrochozoa</taxon>
        <taxon>Mollusca</taxon>
        <taxon>Gastropoda</taxon>
        <taxon>Caenogastropoda</taxon>
        <taxon>Littorinimorpha</taxon>
        <taxon>Littorinoidea</taxon>
        <taxon>Littorinidae</taxon>
        <taxon>Littorina</taxon>
    </lineage>
</organism>
<keyword evidence="6 12" id="KW-0547">Nucleotide-binding</keyword>
<feature type="binding site" evidence="14">
    <location>
        <position position="50"/>
    </location>
    <ligand>
        <name>ATP</name>
        <dbReference type="ChEBI" id="CHEBI:30616"/>
    </ligand>
</feature>
<evidence type="ECO:0000259" key="19">
    <source>
        <dbReference type="Pfam" id="PF14732"/>
    </source>
</evidence>
<comment type="similarity">
    <text evidence="3 12">Belongs to the ubiquitin-activating E1 family.</text>
</comment>
<dbReference type="FunFam" id="3.50.50.80:FF:000002">
    <property type="entry name" value="SUMO-activating enzyme subunit 2"/>
    <property type="match status" value="1"/>
</dbReference>